<evidence type="ECO:0000256" key="2">
    <source>
        <dbReference type="SAM" id="SignalP"/>
    </source>
</evidence>
<dbReference type="Pfam" id="PF01546">
    <property type="entry name" value="Peptidase_M20"/>
    <property type="match status" value="1"/>
</dbReference>
<dbReference type="GO" id="GO:0016805">
    <property type="term" value="F:dipeptidase activity"/>
    <property type="evidence" value="ECO:0007669"/>
    <property type="project" value="TreeGrafter"/>
</dbReference>
<evidence type="ECO:0000313" key="4">
    <source>
        <dbReference type="EMBL" id="PZR34339.1"/>
    </source>
</evidence>
<dbReference type="EMBL" id="QFQZ01000028">
    <property type="protein sequence ID" value="PZR34339.1"/>
    <property type="molecule type" value="Genomic_DNA"/>
</dbReference>
<keyword evidence="1 4" id="KW-0378">Hydrolase</keyword>
<dbReference type="SUPFAM" id="SSF55031">
    <property type="entry name" value="Bacterial exopeptidase dimerisation domain"/>
    <property type="match status" value="1"/>
</dbReference>
<dbReference type="Proteomes" id="UP000249393">
    <property type="component" value="Unassembled WGS sequence"/>
</dbReference>
<feature type="chain" id="PRO_5015856471" evidence="2">
    <location>
        <begin position="27"/>
        <end position="494"/>
    </location>
</feature>
<dbReference type="InterPro" id="IPR017145">
    <property type="entry name" value="Aminobenzoyl-glu_utiliz_pB"/>
</dbReference>
<feature type="signal peptide" evidence="2">
    <location>
        <begin position="1"/>
        <end position="26"/>
    </location>
</feature>
<dbReference type="FunFam" id="3.30.70.360:FF:000004">
    <property type="entry name" value="Peptidase M20 domain-containing protein 2"/>
    <property type="match status" value="1"/>
</dbReference>
<evidence type="ECO:0000256" key="1">
    <source>
        <dbReference type="ARBA" id="ARBA00022801"/>
    </source>
</evidence>
<organism evidence="4 5">
    <name type="scientific">Caulobacter segnis</name>
    <dbReference type="NCBI Taxonomy" id="88688"/>
    <lineage>
        <taxon>Bacteria</taxon>
        <taxon>Pseudomonadati</taxon>
        <taxon>Pseudomonadota</taxon>
        <taxon>Alphaproteobacteria</taxon>
        <taxon>Caulobacterales</taxon>
        <taxon>Caulobacteraceae</taxon>
        <taxon>Caulobacter</taxon>
    </lineage>
</organism>
<dbReference type="RefSeq" id="WP_304277427.1">
    <property type="nucleotide sequence ID" value="NZ_QFQZ01000028.1"/>
</dbReference>
<evidence type="ECO:0000259" key="3">
    <source>
        <dbReference type="Pfam" id="PF07687"/>
    </source>
</evidence>
<gene>
    <name evidence="4" type="ORF">DI526_10560</name>
</gene>
<accession>A0A2W5V2T0</accession>
<keyword evidence="2" id="KW-0732">Signal</keyword>
<dbReference type="AlphaFoldDB" id="A0A2W5V2T0"/>
<feature type="domain" description="Peptidase M20 dimerisation" evidence="3">
    <location>
        <begin position="216"/>
        <end position="308"/>
    </location>
</feature>
<dbReference type="NCBIfam" id="TIGR01891">
    <property type="entry name" value="amidohydrolases"/>
    <property type="match status" value="1"/>
</dbReference>
<dbReference type="PANTHER" id="PTHR30575">
    <property type="entry name" value="PEPTIDASE M20"/>
    <property type="match status" value="1"/>
</dbReference>
<comment type="caution">
    <text evidence="4">The sequence shown here is derived from an EMBL/GenBank/DDBJ whole genome shotgun (WGS) entry which is preliminary data.</text>
</comment>
<dbReference type="PIRSF" id="PIRSF037227">
    <property type="entry name" value="Aminobenzoyl-glu_utiliz_pB"/>
    <property type="match status" value="1"/>
</dbReference>
<proteinExistence type="predicted"/>
<dbReference type="InterPro" id="IPR017439">
    <property type="entry name" value="Amidohydrolase"/>
</dbReference>
<dbReference type="Gene3D" id="3.40.630.10">
    <property type="entry name" value="Zn peptidases"/>
    <property type="match status" value="1"/>
</dbReference>
<dbReference type="InterPro" id="IPR036264">
    <property type="entry name" value="Bact_exopeptidase_dim_dom"/>
</dbReference>
<dbReference type="Pfam" id="PF07687">
    <property type="entry name" value="M20_dimer"/>
    <property type="match status" value="1"/>
</dbReference>
<dbReference type="InterPro" id="IPR002933">
    <property type="entry name" value="Peptidase_M20"/>
</dbReference>
<name>A0A2W5V2T0_9CAUL</name>
<dbReference type="Gene3D" id="3.30.70.360">
    <property type="match status" value="1"/>
</dbReference>
<dbReference type="SUPFAM" id="SSF53187">
    <property type="entry name" value="Zn-dependent exopeptidases"/>
    <property type="match status" value="1"/>
</dbReference>
<evidence type="ECO:0000313" key="5">
    <source>
        <dbReference type="Proteomes" id="UP000249393"/>
    </source>
</evidence>
<reference evidence="4 5" key="1">
    <citation type="submission" date="2017-08" db="EMBL/GenBank/DDBJ databases">
        <title>Infants hospitalized years apart are colonized by the same room-sourced microbial strains.</title>
        <authorList>
            <person name="Brooks B."/>
            <person name="Olm M.R."/>
            <person name="Firek B.A."/>
            <person name="Baker R."/>
            <person name="Thomas B.C."/>
            <person name="Morowitz M.J."/>
            <person name="Banfield J.F."/>
        </authorList>
    </citation>
    <scope>NUCLEOTIDE SEQUENCE [LARGE SCALE GENOMIC DNA]</scope>
    <source>
        <strain evidence="4">S2_003_000_R2_4</strain>
    </source>
</reference>
<dbReference type="PANTHER" id="PTHR30575:SF0">
    <property type="entry name" value="XAA-ARG DIPEPTIDASE"/>
    <property type="match status" value="1"/>
</dbReference>
<dbReference type="InterPro" id="IPR052030">
    <property type="entry name" value="Peptidase_M20/M20A_hydrolases"/>
</dbReference>
<dbReference type="GO" id="GO:0071713">
    <property type="term" value="F:para-aminobenzoyl-glutamate hydrolase activity"/>
    <property type="evidence" value="ECO:0007669"/>
    <property type="project" value="TreeGrafter"/>
</dbReference>
<dbReference type="InterPro" id="IPR011650">
    <property type="entry name" value="Peptidase_M20_dimer"/>
</dbReference>
<dbReference type="GO" id="GO:0046657">
    <property type="term" value="P:folic acid catabolic process"/>
    <property type="evidence" value="ECO:0007669"/>
    <property type="project" value="TreeGrafter"/>
</dbReference>
<dbReference type="GO" id="GO:0005737">
    <property type="term" value="C:cytoplasm"/>
    <property type="evidence" value="ECO:0007669"/>
    <property type="project" value="TreeGrafter"/>
</dbReference>
<protein>
    <submittedName>
        <fullName evidence="4">Amidohydrolase</fullName>
    </submittedName>
</protein>
<sequence length="494" mass="51568">MKLSTHKAALLSATMATAVLAPHAFAKPISEADKAQILKTVDANAVNIQDAALKIWSFAEVGYQETKSTALLQDQLKAAGFTVKAGVAGEPTAFIASYKNGDGPVIAILAEFDALPGLAQTADPVKTGIPGQIAGHGCGHNLFGAASVGAAVSLKAWMVKNNVKGELRVYGTPAEEGGSGKVYFVRDGLFNDVDATLHWHPANSNSAVQGVSMANISGKFRFHGVSAHAAAAPEKGRSALDGVEVMDVATNFLREHTPDKTRIHYVITAGGTAPNVVPNFAEVYYYVRHPDPAVVKDVWSRVEKAADGAALATGTTVEKEITGGVYALLPNDTLGRVMDANLRKVGGITWTPEEIAFAKKIQTSLVNPPSIDSVKTVEPYKIELEGGGGSTDVSDISWVTPTVGLGTATFVPGSAGHSWQNVAAAGSSIGVKGAVNAAKTLALTGADLFANPDIVKKAKAELAERRGPNFTYKAMLGDRPPALDYRKAASSARE</sequence>